<dbReference type="RefSeq" id="WP_132318201.1">
    <property type="nucleotide sequence ID" value="NZ_FWZT01000007.1"/>
</dbReference>
<dbReference type="SUPFAM" id="SSF53187">
    <property type="entry name" value="Zn-dependent exopeptidases"/>
    <property type="match status" value="1"/>
</dbReference>
<reference evidence="4" key="1">
    <citation type="submission" date="2017-04" db="EMBL/GenBank/DDBJ databases">
        <authorList>
            <person name="Varghese N."/>
            <person name="Submissions S."/>
        </authorList>
    </citation>
    <scope>NUCLEOTIDE SEQUENCE [LARGE SCALE GENOMIC DNA]</scope>
    <source>
        <strain evidence="4">RKEM611</strain>
    </source>
</reference>
<keyword evidence="4" id="KW-1185">Reference proteome</keyword>
<feature type="compositionally biased region" description="Low complexity" evidence="1">
    <location>
        <begin position="46"/>
        <end position="55"/>
    </location>
</feature>
<protein>
    <submittedName>
        <fullName evidence="3">Peptidase family M28</fullName>
    </submittedName>
</protein>
<dbReference type="Proteomes" id="UP000192907">
    <property type="component" value="Unassembled WGS sequence"/>
</dbReference>
<evidence type="ECO:0000313" key="3">
    <source>
        <dbReference type="EMBL" id="SMF22837.1"/>
    </source>
</evidence>
<accession>A0A1Y6BR79</accession>
<dbReference type="GO" id="GO:0006508">
    <property type="term" value="P:proteolysis"/>
    <property type="evidence" value="ECO:0007669"/>
    <property type="project" value="InterPro"/>
</dbReference>
<feature type="domain" description="Peptidase M28" evidence="2">
    <location>
        <begin position="163"/>
        <end position="354"/>
    </location>
</feature>
<dbReference type="PANTHER" id="PTHR12147:SF26">
    <property type="entry name" value="PEPTIDASE M28 DOMAIN-CONTAINING PROTEIN"/>
    <property type="match status" value="1"/>
</dbReference>
<gene>
    <name evidence="3" type="ORF">SAMN06296036_107242</name>
</gene>
<sequence>MLLVEKLKILFRLYLMFVIAAVLPSCSEKPEPYSRSVRSQDVVDGKNASPSSNKSSENKTESQEVEDEESLEEMNDPPELLGPMIEEVADNMDQNVVANRLKLLSSDAMAGRLTGSAGHADAVTYFAGKLQEFGFSPAGSVPGSYEQGFAVNSQQTGNVMGVNVIGRLPGNGSSQEVIVVGAHLDHLGTQGAQVFNGADDNASGTTGVLSLAEGLSFFKGKLDRDILIIAFSGEELGLLGSKHFVANPTIDRSRIKFMLNLDMVGYGGGQVYGIRFAAIPILKELLTDRATRYNINLVYDDSKDGASDHISFAEVGIPVGTFHTGLHDNYHQITDTEEKIDYTSLTAISQMTFDFIAHAASLPNLAIQSLRIRPDLPNGYTADELELHSSDVIHGMPLLKPYFWDDETAYSAMVPKNRSLGKKLNFEASHRH</sequence>
<proteinExistence type="predicted"/>
<feature type="compositionally biased region" description="Acidic residues" evidence="1">
    <location>
        <begin position="63"/>
        <end position="76"/>
    </location>
</feature>
<dbReference type="Gene3D" id="3.40.630.10">
    <property type="entry name" value="Zn peptidases"/>
    <property type="match status" value="1"/>
</dbReference>
<dbReference type="InterPro" id="IPR045175">
    <property type="entry name" value="M28_fam"/>
</dbReference>
<organism evidence="3 4">
    <name type="scientific">Pseudobacteriovorax antillogorgiicola</name>
    <dbReference type="NCBI Taxonomy" id="1513793"/>
    <lineage>
        <taxon>Bacteria</taxon>
        <taxon>Pseudomonadati</taxon>
        <taxon>Bdellovibrionota</taxon>
        <taxon>Oligoflexia</taxon>
        <taxon>Oligoflexales</taxon>
        <taxon>Pseudobacteriovoracaceae</taxon>
        <taxon>Pseudobacteriovorax</taxon>
    </lineage>
</organism>
<dbReference type="STRING" id="1513793.SAMN06296036_107242"/>
<name>A0A1Y6BR79_9BACT</name>
<dbReference type="AlphaFoldDB" id="A0A1Y6BR79"/>
<dbReference type="Pfam" id="PF04389">
    <property type="entry name" value="Peptidase_M28"/>
    <property type="match status" value="1"/>
</dbReference>
<dbReference type="EMBL" id="FWZT01000007">
    <property type="protein sequence ID" value="SMF22837.1"/>
    <property type="molecule type" value="Genomic_DNA"/>
</dbReference>
<dbReference type="OrthoDB" id="262125at2"/>
<dbReference type="InterPro" id="IPR007484">
    <property type="entry name" value="Peptidase_M28"/>
</dbReference>
<dbReference type="PANTHER" id="PTHR12147">
    <property type="entry name" value="METALLOPEPTIDASE M28 FAMILY MEMBER"/>
    <property type="match status" value="1"/>
</dbReference>
<evidence type="ECO:0000313" key="4">
    <source>
        <dbReference type="Proteomes" id="UP000192907"/>
    </source>
</evidence>
<evidence type="ECO:0000259" key="2">
    <source>
        <dbReference type="Pfam" id="PF04389"/>
    </source>
</evidence>
<feature type="region of interest" description="Disordered" evidence="1">
    <location>
        <begin position="28"/>
        <end position="80"/>
    </location>
</feature>
<dbReference type="GO" id="GO:0008235">
    <property type="term" value="F:metalloexopeptidase activity"/>
    <property type="evidence" value="ECO:0007669"/>
    <property type="project" value="InterPro"/>
</dbReference>
<evidence type="ECO:0000256" key="1">
    <source>
        <dbReference type="SAM" id="MobiDB-lite"/>
    </source>
</evidence>